<dbReference type="EMBL" id="GFDG01004358">
    <property type="protein sequence ID" value="JAV14441.1"/>
    <property type="molecule type" value="Transcribed_RNA"/>
</dbReference>
<evidence type="ECO:0000313" key="8">
    <source>
        <dbReference type="EMBL" id="JAV14441.1"/>
    </source>
</evidence>
<evidence type="ECO:0000256" key="4">
    <source>
        <dbReference type="ARBA" id="ARBA00022825"/>
    </source>
</evidence>
<dbReference type="FunFam" id="2.40.10.10:FF:000034">
    <property type="entry name" value="Eupolytin"/>
    <property type="match status" value="1"/>
</dbReference>
<dbReference type="PANTHER" id="PTHR24276">
    <property type="entry name" value="POLYSERASE-RELATED"/>
    <property type="match status" value="1"/>
</dbReference>
<evidence type="ECO:0000256" key="2">
    <source>
        <dbReference type="ARBA" id="ARBA00022670"/>
    </source>
</evidence>
<evidence type="ECO:0000256" key="6">
    <source>
        <dbReference type="SAM" id="SignalP"/>
    </source>
</evidence>
<keyword evidence="6" id="KW-0732">Signal</keyword>
<dbReference type="SMART" id="SM00020">
    <property type="entry name" value="Tryp_SPc"/>
    <property type="match status" value="1"/>
</dbReference>
<feature type="domain" description="Peptidase S1" evidence="7">
    <location>
        <begin position="26"/>
        <end position="249"/>
    </location>
</feature>
<dbReference type="GO" id="GO:0004252">
    <property type="term" value="F:serine-type endopeptidase activity"/>
    <property type="evidence" value="ECO:0007669"/>
    <property type="project" value="InterPro"/>
</dbReference>
<dbReference type="PROSITE" id="PS50240">
    <property type="entry name" value="TRYPSIN_DOM"/>
    <property type="match status" value="1"/>
</dbReference>
<sequence length="250" mass="26863">MALGLKLVGLLLIFATIVRALPSGRVVGGKDAEVGQFPHQVSLQRSDGLPICGASIVNERFVLTAAHCVVDKNTTVAHPPESFRIRVGSIYRGTGKIFYVTRVIVHENYGNFLNDIALLKLLDPLPWSNNVKPIELADSEVPAGEDVIISGWGRLSTDGPSSEILQWNTLKALTTKECRQTIDFTDGSLICLAHTENNGACNGDSGGPAIYQGKLVGVAGFVVGGCGTKNPDGYAKVFYHKEWILKNSSE</sequence>
<dbReference type="InterPro" id="IPR018114">
    <property type="entry name" value="TRYPSIN_HIS"/>
</dbReference>
<dbReference type="GO" id="GO:0006508">
    <property type="term" value="P:proteolysis"/>
    <property type="evidence" value="ECO:0007669"/>
    <property type="project" value="UniProtKB-KW"/>
</dbReference>
<feature type="chain" id="PRO_5012228254" evidence="6">
    <location>
        <begin position="21"/>
        <end position="250"/>
    </location>
</feature>
<dbReference type="InterPro" id="IPR043504">
    <property type="entry name" value="Peptidase_S1_PA_chymotrypsin"/>
</dbReference>
<evidence type="ECO:0000259" key="7">
    <source>
        <dbReference type="PROSITE" id="PS50240"/>
    </source>
</evidence>
<comment type="similarity">
    <text evidence="1">Belongs to the peptidase S1 family.</text>
</comment>
<keyword evidence="4" id="KW-0720">Serine protease</keyword>
<evidence type="ECO:0000256" key="1">
    <source>
        <dbReference type="ARBA" id="ARBA00007664"/>
    </source>
</evidence>
<feature type="signal peptide" evidence="6">
    <location>
        <begin position="1"/>
        <end position="20"/>
    </location>
</feature>
<reference evidence="8" key="1">
    <citation type="submission" date="2017-01" db="EMBL/GenBank/DDBJ databases">
        <title>An insight into the sialome and mialome of the horn fly, Haematobia irritans.</title>
        <authorList>
            <person name="Breijo M."/>
            <person name="Boiani M."/>
            <person name="Ures X."/>
            <person name="Rocha S."/>
            <person name="Sequeira M."/>
            <person name="Ribeiro J.M."/>
        </authorList>
    </citation>
    <scope>NUCLEOTIDE SEQUENCE</scope>
</reference>
<dbReference type="InterPro" id="IPR009003">
    <property type="entry name" value="Peptidase_S1_PA"/>
</dbReference>
<dbReference type="SUPFAM" id="SSF50494">
    <property type="entry name" value="Trypsin-like serine proteases"/>
    <property type="match status" value="1"/>
</dbReference>
<dbReference type="InterPro" id="IPR050430">
    <property type="entry name" value="Peptidase_S1"/>
</dbReference>
<protein>
    <submittedName>
        <fullName evidence="8">Putative serine protease sp24d-like protein</fullName>
    </submittedName>
</protein>
<name>A0A1L8E6R9_HAEIR</name>
<dbReference type="PROSITE" id="PS00134">
    <property type="entry name" value="TRYPSIN_HIS"/>
    <property type="match status" value="1"/>
</dbReference>
<keyword evidence="3" id="KW-0378">Hydrolase</keyword>
<dbReference type="AlphaFoldDB" id="A0A1L8E6R9"/>
<dbReference type="InterPro" id="IPR001314">
    <property type="entry name" value="Peptidase_S1A"/>
</dbReference>
<proteinExistence type="inferred from homology"/>
<dbReference type="Gene3D" id="2.40.10.10">
    <property type="entry name" value="Trypsin-like serine proteases"/>
    <property type="match status" value="1"/>
</dbReference>
<dbReference type="CDD" id="cd00190">
    <property type="entry name" value="Tryp_SPc"/>
    <property type="match status" value="1"/>
</dbReference>
<organism evidence="8">
    <name type="scientific">Haematobia irritans</name>
    <name type="common">Horn fly</name>
    <name type="synonym">Conops irritans</name>
    <dbReference type="NCBI Taxonomy" id="7368"/>
    <lineage>
        <taxon>Eukaryota</taxon>
        <taxon>Metazoa</taxon>
        <taxon>Ecdysozoa</taxon>
        <taxon>Arthropoda</taxon>
        <taxon>Hexapoda</taxon>
        <taxon>Insecta</taxon>
        <taxon>Pterygota</taxon>
        <taxon>Neoptera</taxon>
        <taxon>Endopterygota</taxon>
        <taxon>Diptera</taxon>
        <taxon>Brachycera</taxon>
        <taxon>Muscomorpha</taxon>
        <taxon>Muscoidea</taxon>
        <taxon>Muscidae</taxon>
        <taxon>Haematobia</taxon>
    </lineage>
</organism>
<dbReference type="PANTHER" id="PTHR24276:SF91">
    <property type="entry name" value="AT26814P-RELATED"/>
    <property type="match status" value="1"/>
</dbReference>
<keyword evidence="5" id="KW-1015">Disulfide bond</keyword>
<dbReference type="PRINTS" id="PR00722">
    <property type="entry name" value="CHYMOTRYPSIN"/>
</dbReference>
<dbReference type="InterPro" id="IPR001254">
    <property type="entry name" value="Trypsin_dom"/>
</dbReference>
<accession>A0A1L8E6R9</accession>
<evidence type="ECO:0000256" key="5">
    <source>
        <dbReference type="ARBA" id="ARBA00023157"/>
    </source>
</evidence>
<evidence type="ECO:0000256" key="3">
    <source>
        <dbReference type="ARBA" id="ARBA00022801"/>
    </source>
</evidence>
<keyword evidence="2 8" id="KW-0645">Protease</keyword>
<dbReference type="Pfam" id="PF00089">
    <property type="entry name" value="Trypsin"/>
    <property type="match status" value="1"/>
</dbReference>